<dbReference type="Pfam" id="PF23276">
    <property type="entry name" value="TPR_24"/>
    <property type="match status" value="1"/>
</dbReference>
<feature type="region of interest" description="Disordered" evidence="6">
    <location>
        <begin position="838"/>
        <end position="880"/>
    </location>
</feature>
<dbReference type="InterPro" id="IPR011990">
    <property type="entry name" value="TPR-like_helical_dom_sf"/>
</dbReference>
<evidence type="ECO:0000313" key="9">
    <source>
        <dbReference type="Proteomes" id="UP001362999"/>
    </source>
</evidence>
<keyword evidence="2" id="KW-0677">Repeat</keyword>
<feature type="region of interest" description="Disordered" evidence="6">
    <location>
        <begin position="567"/>
        <end position="596"/>
    </location>
</feature>
<evidence type="ECO:0000256" key="1">
    <source>
        <dbReference type="ARBA" id="ARBA00006192"/>
    </source>
</evidence>
<feature type="domain" description="Pentatricopeptide repeat-containing protein-mitochondrial" evidence="7">
    <location>
        <begin position="260"/>
        <end position="390"/>
    </location>
</feature>
<evidence type="ECO:0000313" key="8">
    <source>
        <dbReference type="EMBL" id="KAK7057242.1"/>
    </source>
</evidence>
<dbReference type="PROSITE" id="PS51375">
    <property type="entry name" value="PPR"/>
    <property type="match status" value="2"/>
</dbReference>
<dbReference type="InterPro" id="IPR002885">
    <property type="entry name" value="PPR_rpt"/>
</dbReference>
<sequence length="880" mass="96875">MLWRVVRTKRGIDPCLRRYASVDSSIRAKPWSFNRDPSNFQKTQTRTTTARYNIDLANAADRGSSALCFNLAAEMKQNGFPPNTATYNTLLRSLAEGAYSSATLAVLEDMLAVGVAPNTISLNHILDAHRTDSSTLIPYILTRMQELGAFPNAATYTLLITRFTAEENFEMSLQYLHDMKAHGLLPDVAAAQAVILLAANRGYPKLAVDLALSFESETVRKVEDSVWLACLQSSAAQLYAEGVSKSWYTLVKNLAVSPDEGLCTLVLHTAGRNGLPDLATDALRVLKVLDVPWMEHHLAPLFEAFCRAERYQDAFSTLTIMRQNNIEPTPQTALPILQIVTQRPQILDDLWEILSKMNEEGKTIDPSVCSTLLQASLSTQPLSRVLADYNMLKSLGVGPNAETFHIFLDGCISAGNVPYGELAFQQLKEADVPLDHDMFAKMITLHLTQDTYEGAFVHIEAMQSSGHIPAQHLYEALAIKCATVGDARYLIALDEMKEVGHRVTPEFSQRCSRLNANASLRNPEFGSLDGSAQKFIETARFSGNVHIVQPGKKDYQQPLPQVQSTFPEPLPAYLPRENKVPGATTPTTDPRSADHGRFSLSLKGIRRDLRRMPFSRALVEDVETELVGWLEAGGILLSPDSGSAQTNSAGTPIGTTGMIVEMSRTPLQLTWRMTDDSAFSRYVVHCTARYYQVVSFSKEVLGQRLTYLLRPNVNYPNYHAATGVDTPPPTDLDLSSQLDTDSELASEFDSRSEAGDSAVDSIIDHMSTIEEDADPALNSNPVDDDWSEIGGAESDGDESGYEAGLAQSIDSLMDPDATFVVERDLPSLPLRSRTLAHLPLNRSTSSPSRSPIRPPRRSLLQAPASQPPVAHKSFHEYVFS</sequence>
<comment type="subunit">
    <text evidence="4">Binds to mitochondrial small subunit 15S rRNA.</text>
</comment>
<reference evidence="8 9" key="1">
    <citation type="journal article" date="2024" name="J Genomics">
        <title>Draft genome sequencing and assembly of Favolaschia claudopus CIRM-BRFM 2984 isolated from oak limbs.</title>
        <authorList>
            <person name="Navarro D."/>
            <person name="Drula E."/>
            <person name="Chaduli D."/>
            <person name="Cazenave R."/>
            <person name="Ahrendt S."/>
            <person name="Wang J."/>
            <person name="Lipzen A."/>
            <person name="Daum C."/>
            <person name="Barry K."/>
            <person name="Grigoriev I.V."/>
            <person name="Favel A."/>
            <person name="Rosso M.N."/>
            <person name="Martin F."/>
        </authorList>
    </citation>
    <scope>NUCLEOTIDE SEQUENCE [LARGE SCALE GENOMIC DNA]</scope>
    <source>
        <strain evidence="8 9">CIRM-BRFM 2984</strain>
    </source>
</reference>
<proteinExistence type="inferred from homology"/>
<evidence type="ECO:0000256" key="2">
    <source>
        <dbReference type="ARBA" id="ARBA00022737"/>
    </source>
</evidence>
<dbReference type="Gene3D" id="1.25.40.10">
    <property type="entry name" value="Tetratricopeptide repeat domain"/>
    <property type="match status" value="4"/>
</dbReference>
<evidence type="ECO:0000256" key="6">
    <source>
        <dbReference type="SAM" id="MobiDB-lite"/>
    </source>
</evidence>
<accession>A0AAW0E040</accession>
<evidence type="ECO:0000256" key="5">
    <source>
        <dbReference type="PROSITE-ProRule" id="PRU00708"/>
    </source>
</evidence>
<dbReference type="Pfam" id="PF01535">
    <property type="entry name" value="PPR"/>
    <property type="match status" value="1"/>
</dbReference>
<keyword evidence="9" id="KW-1185">Reference proteome</keyword>
<protein>
    <submittedName>
        <fullName evidence="8">Methyltransf-25 domain-containing protein</fullName>
    </submittedName>
</protein>
<organism evidence="8 9">
    <name type="scientific">Favolaschia claudopus</name>
    <dbReference type="NCBI Taxonomy" id="2862362"/>
    <lineage>
        <taxon>Eukaryota</taxon>
        <taxon>Fungi</taxon>
        <taxon>Dikarya</taxon>
        <taxon>Basidiomycota</taxon>
        <taxon>Agaricomycotina</taxon>
        <taxon>Agaricomycetes</taxon>
        <taxon>Agaricomycetidae</taxon>
        <taxon>Agaricales</taxon>
        <taxon>Marasmiineae</taxon>
        <taxon>Mycenaceae</taxon>
        <taxon>Favolaschia</taxon>
    </lineage>
</organism>
<dbReference type="EMBL" id="JAWWNJ010000004">
    <property type="protein sequence ID" value="KAK7057242.1"/>
    <property type="molecule type" value="Genomic_DNA"/>
</dbReference>
<dbReference type="AlphaFoldDB" id="A0AAW0E040"/>
<feature type="region of interest" description="Disordered" evidence="6">
    <location>
        <begin position="770"/>
        <end position="801"/>
    </location>
</feature>
<gene>
    <name evidence="8" type="ORF">R3P38DRAFT_2598493</name>
</gene>
<comment type="similarity">
    <text evidence="1">Belongs to the CCM1 family.</text>
</comment>
<feature type="compositionally biased region" description="Low complexity" evidence="6">
    <location>
        <begin position="838"/>
        <end position="851"/>
    </location>
</feature>
<evidence type="ECO:0000256" key="3">
    <source>
        <dbReference type="ARBA" id="ARBA00044493"/>
    </source>
</evidence>
<dbReference type="NCBIfam" id="TIGR00756">
    <property type="entry name" value="PPR"/>
    <property type="match status" value="1"/>
</dbReference>
<feature type="repeat" description="PPR" evidence="5">
    <location>
        <begin position="83"/>
        <end position="117"/>
    </location>
</feature>
<name>A0AAW0E040_9AGAR</name>
<dbReference type="Pfam" id="PF13812">
    <property type="entry name" value="PPR_3"/>
    <property type="match status" value="1"/>
</dbReference>
<feature type="repeat" description="PPR" evidence="5">
    <location>
        <begin position="152"/>
        <end position="186"/>
    </location>
</feature>
<comment type="caution">
    <text evidence="8">The sequence shown here is derived from an EMBL/GenBank/DDBJ whole genome shotgun (WGS) entry which is preliminary data.</text>
</comment>
<feature type="region of interest" description="Disordered" evidence="6">
    <location>
        <begin position="720"/>
        <end position="757"/>
    </location>
</feature>
<dbReference type="PANTHER" id="PTHR47447">
    <property type="entry name" value="OS03G0856100 PROTEIN"/>
    <property type="match status" value="1"/>
</dbReference>
<evidence type="ECO:0000256" key="4">
    <source>
        <dbReference type="ARBA" id="ARBA00044511"/>
    </source>
</evidence>
<dbReference type="InterPro" id="IPR057027">
    <property type="entry name" value="TPR_mt"/>
</dbReference>
<dbReference type="Proteomes" id="UP001362999">
    <property type="component" value="Unassembled WGS sequence"/>
</dbReference>
<comment type="function">
    <text evidence="3">Regulates mitochondrial small subunit maturation by controlling 15S rRNA 5'-end processing. Localizes to the 5' precursor of the 15S rRNA in a position that is subsequently occupied by mS47 in the mature yeast mtSSU. Uses structure and sequence-specific RNA recognition, binding to a single-stranded region of the precursor and specifically recognizing bases -6 to -1. The exchange of Ccm1 for mS47 is coupled to the irreversible removal of precursor rRNA that is accompanied by conformational changes of the mitoribosomal proteins uS5m and mS26. These conformational changes signal completion of 5'-end rRNA processing through protection of the mature 5'-end of the 15S rRNA and stabilization of mS47. The removal of the 5' precursor together with the dissociation of Ccm1 may be catalyzed by the 5'-3' exoribonuclease Pet127. Involved in the specific removal of group I introns in mitochondrial encoded transcripts.</text>
</comment>
<dbReference type="PANTHER" id="PTHR47447:SF17">
    <property type="entry name" value="OS12G0638900 PROTEIN"/>
    <property type="match status" value="1"/>
</dbReference>
<evidence type="ECO:0000259" key="7">
    <source>
        <dbReference type="Pfam" id="PF23276"/>
    </source>
</evidence>